<feature type="compositionally biased region" description="Polar residues" evidence="15">
    <location>
        <begin position="606"/>
        <end position="615"/>
    </location>
</feature>
<feature type="binding site" evidence="14">
    <location>
        <position position="338"/>
    </location>
    <ligand>
        <name>ATP</name>
        <dbReference type="ChEBI" id="CHEBI:30616"/>
    </ligand>
</feature>
<dbReference type="CDD" id="cd14066">
    <property type="entry name" value="STKc_IRAK"/>
    <property type="match status" value="1"/>
</dbReference>
<comment type="caution">
    <text evidence="19">The sequence shown here is derived from an EMBL/GenBank/DDBJ whole genome shotgun (WGS) entry which is preliminary data.</text>
</comment>
<keyword evidence="11" id="KW-0472">Membrane</keyword>
<evidence type="ECO:0000256" key="4">
    <source>
        <dbReference type="ARBA" id="ARBA00022692"/>
    </source>
</evidence>
<dbReference type="PROSITE" id="PS00107">
    <property type="entry name" value="PROTEIN_KINASE_ATP"/>
    <property type="match status" value="1"/>
</dbReference>
<evidence type="ECO:0000256" key="9">
    <source>
        <dbReference type="ARBA" id="ARBA00022840"/>
    </source>
</evidence>
<dbReference type="InterPro" id="IPR017441">
    <property type="entry name" value="Protein_kinase_ATP_BS"/>
</dbReference>
<evidence type="ECO:0000256" key="3">
    <source>
        <dbReference type="ARBA" id="ARBA00022679"/>
    </source>
</evidence>
<dbReference type="SMART" id="SM00220">
    <property type="entry name" value="S_TKc"/>
    <property type="match status" value="1"/>
</dbReference>
<feature type="compositionally biased region" description="Low complexity" evidence="15">
    <location>
        <begin position="616"/>
        <end position="628"/>
    </location>
</feature>
<comment type="subcellular location">
    <subcellularLocation>
        <location evidence="1">Membrane</location>
        <topology evidence="1">Single-pass membrane protein</topology>
    </subcellularLocation>
</comment>
<dbReference type="PROSITE" id="PS51473">
    <property type="entry name" value="GNK2"/>
    <property type="match status" value="2"/>
</dbReference>
<dbReference type="PROSITE" id="PS50011">
    <property type="entry name" value="PROTEIN_KINASE_DOM"/>
    <property type="match status" value="1"/>
</dbReference>
<keyword evidence="10" id="KW-1133">Transmembrane helix</keyword>
<feature type="compositionally biased region" description="Low complexity" evidence="15">
    <location>
        <begin position="264"/>
        <end position="282"/>
    </location>
</feature>
<evidence type="ECO:0000256" key="8">
    <source>
        <dbReference type="ARBA" id="ARBA00022777"/>
    </source>
</evidence>
<dbReference type="Pfam" id="PF00069">
    <property type="entry name" value="Pkinase"/>
    <property type="match status" value="1"/>
</dbReference>
<evidence type="ECO:0000256" key="11">
    <source>
        <dbReference type="ARBA" id="ARBA00023136"/>
    </source>
</evidence>
<keyword evidence="6" id="KW-0677">Repeat</keyword>
<dbReference type="PROSITE" id="PS00108">
    <property type="entry name" value="PROTEIN_KINASE_ST"/>
    <property type="match status" value="1"/>
</dbReference>
<organism evidence="19 20">
    <name type="scientific">Stylosanthes scabra</name>
    <dbReference type="NCBI Taxonomy" id="79078"/>
    <lineage>
        <taxon>Eukaryota</taxon>
        <taxon>Viridiplantae</taxon>
        <taxon>Streptophyta</taxon>
        <taxon>Embryophyta</taxon>
        <taxon>Tracheophyta</taxon>
        <taxon>Spermatophyta</taxon>
        <taxon>Magnoliopsida</taxon>
        <taxon>eudicotyledons</taxon>
        <taxon>Gunneridae</taxon>
        <taxon>Pentapetalae</taxon>
        <taxon>rosids</taxon>
        <taxon>fabids</taxon>
        <taxon>Fabales</taxon>
        <taxon>Fabaceae</taxon>
        <taxon>Papilionoideae</taxon>
        <taxon>50 kb inversion clade</taxon>
        <taxon>dalbergioids sensu lato</taxon>
        <taxon>Dalbergieae</taxon>
        <taxon>Pterocarpus clade</taxon>
        <taxon>Stylosanthes</taxon>
    </lineage>
</organism>
<keyword evidence="12" id="KW-0675">Receptor</keyword>
<dbReference type="Gene3D" id="1.10.510.10">
    <property type="entry name" value="Transferase(Phosphotransferase) domain 1"/>
    <property type="match status" value="1"/>
</dbReference>
<dbReference type="CDD" id="cd23509">
    <property type="entry name" value="Gnk2-like"/>
    <property type="match status" value="2"/>
</dbReference>
<dbReference type="InterPro" id="IPR011009">
    <property type="entry name" value="Kinase-like_dom_sf"/>
</dbReference>
<feature type="chain" id="PRO_5046041088" description="Cysteine-rich receptor-like protein kinase 10" evidence="16">
    <location>
        <begin position="31"/>
        <end position="646"/>
    </location>
</feature>
<keyword evidence="5 16" id="KW-0732">Signal</keyword>
<feature type="region of interest" description="Disordered" evidence="15">
    <location>
        <begin position="606"/>
        <end position="646"/>
    </location>
</feature>
<gene>
    <name evidence="19" type="ORF">PIB30_057160</name>
</gene>
<evidence type="ECO:0000313" key="19">
    <source>
        <dbReference type="EMBL" id="MED6209684.1"/>
    </source>
</evidence>
<feature type="domain" description="Gnk2-homologous" evidence="18">
    <location>
        <begin position="146"/>
        <end position="252"/>
    </location>
</feature>
<evidence type="ECO:0000259" key="18">
    <source>
        <dbReference type="PROSITE" id="PS51473"/>
    </source>
</evidence>
<reference evidence="19 20" key="1">
    <citation type="journal article" date="2023" name="Plants (Basel)">
        <title>Bridging the Gap: Combining Genomics and Transcriptomics Approaches to Understand Stylosanthes scabra, an Orphan Legume from the Brazilian Caatinga.</title>
        <authorList>
            <person name="Ferreira-Neto J.R.C."/>
            <person name="da Silva M.D."/>
            <person name="Binneck E."/>
            <person name="de Melo N.F."/>
            <person name="da Silva R.H."/>
            <person name="de Melo A.L.T.M."/>
            <person name="Pandolfi V."/>
            <person name="Bustamante F.O."/>
            <person name="Brasileiro-Vidal A.C."/>
            <person name="Benko-Iseppon A.M."/>
        </authorList>
    </citation>
    <scope>NUCLEOTIDE SEQUENCE [LARGE SCALE GENOMIC DNA]</scope>
    <source>
        <tissue evidence="19">Leaves</tissue>
    </source>
</reference>
<feature type="region of interest" description="Disordered" evidence="15">
    <location>
        <begin position="263"/>
        <end position="286"/>
    </location>
</feature>
<feature type="domain" description="Gnk2-homologous" evidence="18">
    <location>
        <begin position="35"/>
        <end position="138"/>
    </location>
</feature>
<protein>
    <recommendedName>
        <fullName evidence="21">Cysteine-rich receptor-like protein kinase 10</fullName>
    </recommendedName>
</protein>
<keyword evidence="20" id="KW-1185">Reference proteome</keyword>
<keyword evidence="3" id="KW-0808">Transferase</keyword>
<evidence type="ECO:0000256" key="6">
    <source>
        <dbReference type="ARBA" id="ARBA00022737"/>
    </source>
</evidence>
<keyword evidence="13" id="KW-0325">Glycoprotein</keyword>
<dbReference type="PANTHER" id="PTHR27002:SF1073">
    <property type="entry name" value="CYSTEINE-RICH RECEPTOR-LIKE PROTEIN KINASE 29"/>
    <property type="match status" value="1"/>
</dbReference>
<sequence>MITTSGRLFPSGCCLLYMLIIIWDIKTCYAQQYDFIYYNCQNDKGNYTRNSTYHKNLNTLLSTLTSDTKIDYGFYNSSYGQNGDKVNAVGLCQGDLNQNDCRSCLNDSRIVLQRHCPNQKEAVGWYDHCMLQYSNRTIFGTGYVQNTPMVYLVNKDNATNVDAFKQERASLMSDLRNNVSAAGDSGRKYAAGSVTGTDFQTIYGVVQCTPDLSSQKCDECLEGNVDVTVNDGKKGGRVLTPRCHIRYETYRFFQFQPSTSGDALLPPSLSPNNRNTTSSSSNGQAEDVEIMTNGSLQLDFDTLRVATSDFSNSNKLGQGGFGAVYKGQLSNGQMIAVKRLSKDSGQGATEFKNEVLLLAKLQHRNLVKLIGFCLEGIERLLIYEFVSNKSLDYFIFDPIKRGQLNWTSRYKIIEGVARALLYLHEDSRLRIIHRDLKASNILLDNNMNPKIADFGLAKLFGTDQTQGNTNRIAGTYGYMAPEYAMYGQFSTKSDVFSFGVIVLEIVSGKRHIENGNEESVEQLLSFVWRNWKERTAINIIDPSLSNISGNEVMRCIHVGLLCVQEDLADRPNMSSIVLMLDSYSVTMPTPSEPAFFVGTRTRSLPLSDIHSGQNNSTTTTSSESTTSKPSRRESENEASVTELYPR</sequence>
<feature type="signal peptide" evidence="16">
    <location>
        <begin position="1"/>
        <end position="30"/>
    </location>
</feature>
<keyword evidence="2" id="KW-0723">Serine/threonine-protein kinase</keyword>
<dbReference type="SUPFAM" id="SSF56112">
    <property type="entry name" value="Protein kinase-like (PK-like)"/>
    <property type="match status" value="1"/>
</dbReference>
<keyword evidence="7 14" id="KW-0547">Nucleotide-binding</keyword>
<accession>A0ABU6YK71</accession>
<dbReference type="Gene3D" id="3.30.200.20">
    <property type="entry name" value="Phosphorylase Kinase, domain 1"/>
    <property type="match status" value="1"/>
</dbReference>
<evidence type="ECO:0000256" key="7">
    <source>
        <dbReference type="ARBA" id="ARBA00022741"/>
    </source>
</evidence>
<dbReference type="InterPro" id="IPR008271">
    <property type="entry name" value="Ser/Thr_kinase_AS"/>
</dbReference>
<evidence type="ECO:0000256" key="10">
    <source>
        <dbReference type="ARBA" id="ARBA00022989"/>
    </source>
</evidence>
<keyword evidence="8" id="KW-0418">Kinase</keyword>
<evidence type="ECO:0000256" key="16">
    <source>
        <dbReference type="SAM" id="SignalP"/>
    </source>
</evidence>
<proteinExistence type="predicted"/>
<evidence type="ECO:0000259" key="17">
    <source>
        <dbReference type="PROSITE" id="PS50011"/>
    </source>
</evidence>
<evidence type="ECO:0000256" key="12">
    <source>
        <dbReference type="ARBA" id="ARBA00023170"/>
    </source>
</evidence>
<evidence type="ECO:0000256" key="13">
    <source>
        <dbReference type="ARBA" id="ARBA00023180"/>
    </source>
</evidence>
<dbReference type="Proteomes" id="UP001341840">
    <property type="component" value="Unassembled WGS sequence"/>
</dbReference>
<dbReference type="Pfam" id="PF01657">
    <property type="entry name" value="Stress-antifung"/>
    <property type="match status" value="2"/>
</dbReference>
<evidence type="ECO:0000256" key="2">
    <source>
        <dbReference type="ARBA" id="ARBA00022527"/>
    </source>
</evidence>
<evidence type="ECO:0000256" key="14">
    <source>
        <dbReference type="PROSITE-ProRule" id="PRU10141"/>
    </source>
</evidence>
<evidence type="ECO:0000256" key="5">
    <source>
        <dbReference type="ARBA" id="ARBA00022729"/>
    </source>
</evidence>
<dbReference type="InterPro" id="IPR000719">
    <property type="entry name" value="Prot_kinase_dom"/>
</dbReference>
<evidence type="ECO:0000256" key="15">
    <source>
        <dbReference type="SAM" id="MobiDB-lite"/>
    </source>
</evidence>
<dbReference type="Gene3D" id="3.30.430.20">
    <property type="entry name" value="Gnk2 domain, C-X8-C-X2-C motif"/>
    <property type="match status" value="2"/>
</dbReference>
<evidence type="ECO:0000256" key="1">
    <source>
        <dbReference type="ARBA" id="ARBA00004167"/>
    </source>
</evidence>
<dbReference type="EMBL" id="JASCZI010242120">
    <property type="protein sequence ID" value="MED6209684.1"/>
    <property type="molecule type" value="Genomic_DNA"/>
</dbReference>
<evidence type="ECO:0000313" key="20">
    <source>
        <dbReference type="Proteomes" id="UP001341840"/>
    </source>
</evidence>
<feature type="domain" description="Protein kinase" evidence="17">
    <location>
        <begin position="310"/>
        <end position="584"/>
    </location>
</feature>
<dbReference type="InterPro" id="IPR002902">
    <property type="entry name" value="GNK2"/>
</dbReference>
<keyword evidence="9 14" id="KW-0067">ATP-binding</keyword>
<name>A0ABU6YK71_9FABA</name>
<evidence type="ECO:0008006" key="21">
    <source>
        <dbReference type="Google" id="ProtNLM"/>
    </source>
</evidence>
<keyword evidence="4" id="KW-0812">Transmembrane</keyword>
<dbReference type="InterPro" id="IPR038408">
    <property type="entry name" value="GNK2_sf"/>
</dbReference>
<dbReference type="PANTHER" id="PTHR27002">
    <property type="entry name" value="RECEPTOR-LIKE SERINE/THREONINE-PROTEIN KINASE SD1-8"/>
    <property type="match status" value="1"/>
</dbReference>